<evidence type="ECO:0000256" key="5">
    <source>
        <dbReference type="ARBA" id="ARBA00023152"/>
    </source>
</evidence>
<protein>
    <recommendedName>
        <fullName evidence="3 8">Glucose-6-phosphate isomerase</fullName>
        <ecNumber evidence="3 8">5.3.1.9</ecNumber>
    </recommendedName>
</protein>
<reference evidence="10 11" key="1">
    <citation type="submission" date="2020-06" db="EMBL/GenBank/DDBJ databases">
        <title>Genome sequence of 2 isolates from Red Sea Mangroves.</title>
        <authorList>
            <person name="Sefrji F."/>
            <person name="Michoud G."/>
            <person name="Merlino G."/>
            <person name="Daffonchio D."/>
        </authorList>
    </citation>
    <scope>NUCLEOTIDE SEQUENCE [LARGE SCALE GENOMIC DNA]</scope>
    <source>
        <strain evidence="10 11">R1DC25</strain>
    </source>
</reference>
<dbReference type="GO" id="GO:0006094">
    <property type="term" value="P:gluconeogenesis"/>
    <property type="evidence" value="ECO:0007669"/>
    <property type="project" value="UniProtKB-KW"/>
</dbReference>
<dbReference type="PANTHER" id="PTHR11469">
    <property type="entry name" value="GLUCOSE-6-PHOSPHATE ISOMERASE"/>
    <property type="match status" value="1"/>
</dbReference>
<dbReference type="GO" id="GO:0051156">
    <property type="term" value="P:glucose 6-phosphate metabolic process"/>
    <property type="evidence" value="ECO:0007669"/>
    <property type="project" value="TreeGrafter"/>
</dbReference>
<dbReference type="PROSITE" id="PS51464">
    <property type="entry name" value="SIS"/>
    <property type="match status" value="1"/>
</dbReference>
<dbReference type="GO" id="GO:0006096">
    <property type="term" value="P:glycolytic process"/>
    <property type="evidence" value="ECO:0007669"/>
    <property type="project" value="UniProtKB-UniPathway"/>
</dbReference>
<accession>A0A7S8C7K5</accession>
<dbReference type="CDD" id="cd05015">
    <property type="entry name" value="SIS_PGI_1"/>
    <property type="match status" value="1"/>
</dbReference>
<dbReference type="PROSITE" id="PS51463">
    <property type="entry name" value="P_GLUCOSE_ISOMERASE_3"/>
    <property type="match status" value="1"/>
</dbReference>
<evidence type="ECO:0000256" key="7">
    <source>
        <dbReference type="ARBA" id="ARBA00029321"/>
    </source>
</evidence>
<evidence type="ECO:0000256" key="3">
    <source>
        <dbReference type="ARBA" id="ARBA00011952"/>
    </source>
</evidence>
<dbReference type="SUPFAM" id="SSF53697">
    <property type="entry name" value="SIS domain"/>
    <property type="match status" value="1"/>
</dbReference>
<dbReference type="PROSITE" id="PS00174">
    <property type="entry name" value="P_GLUCOSE_ISOMERASE_2"/>
    <property type="match status" value="1"/>
</dbReference>
<evidence type="ECO:0000313" key="10">
    <source>
        <dbReference type="EMBL" id="QPC44846.1"/>
    </source>
</evidence>
<evidence type="ECO:0000259" key="9">
    <source>
        <dbReference type="PROSITE" id="PS51464"/>
    </source>
</evidence>
<comment type="catalytic activity">
    <reaction evidence="7 8">
        <text>alpha-D-glucose 6-phosphate = beta-D-fructose 6-phosphate</text>
        <dbReference type="Rhea" id="RHEA:11816"/>
        <dbReference type="ChEBI" id="CHEBI:57634"/>
        <dbReference type="ChEBI" id="CHEBI:58225"/>
        <dbReference type="EC" id="5.3.1.9"/>
    </reaction>
</comment>
<dbReference type="CDD" id="cd05016">
    <property type="entry name" value="SIS_PGI_2"/>
    <property type="match status" value="1"/>
</dbReference>
<evidence type="ECO:0000256" key="8">
    <source>
        <dbReference type="RuleBase" id="RU000612"/>
    </source>
</evidence>
<dbReference type="InterPro" id="IPR001347">
    <property type="entry name" value="SIS_dom"/>
</dbReference>
<organism evidence="10 11">
    <name type="scientific">Kaustia mangrovi</name>
    <dbReference type="NCBI Taxonomy" id="2593653"/>
    <lineage>
        <taxon>Bacteria</taxon>
        <taxon>Pseudomonadati</taxon>
        <taxon>Pseudomonadota</taxon>
        <taxon>Alphaproteobacteria</taxon>
        <taxon>Hyphomicrobiales</taxon>
        <taxon>Parvibaculaceae</taxon>
        <taxon>Kaustia</taxon>
    </lineage>
</organism>
<dbReference type="RefSeq" id="WP_246479334.1">
    <property type="nucleotide sequence ID" value="NZ_CP058214.1"/>
</dbReference>
<dbReference type="GO" id="GO:0004347">
    <property type="term" value="F:glucose-6-phosphate isomerase activity"/>
    <property type="evidence" value="ECO:0007669"/>
    <property type="project" value="UniProtKB-EC"/>
</dbReference>
<keyword evidence="6 8" id="KW-0413">Isomerase</keyword>
<evidence type="ECO:0000256" key="6">
    <source>
        <dbReference type="ARBA" id="ARBA00023235"/>
    </source>
</evidence>
<dbReference type="PANTHER" id="PTHR11469:SF1">
    <property type="entry name" value="GLUCOSE-6-PHOSPHATE ISOMERASE"/>
    <property type="match status" value="1"/>
</dbReference>
<dbReference type="Gene3D" id="3.40.50.10490">
    <property type="entry name" value="Glucose-6-phosphate isomerase like protein, domain 1"/>
    <property type="match status" value="2"/>
</dbReference>
<dbReference type="GO" id="GO:0048029">
    <property type="term" value="F:monosaccharide binding"/>
    <property type="evidence" value="ECO:0007669"/>
    <property type="project" value="TreeGrafter"/>
</dbReference>
<dbReference type="KEGG" id="kmn:HW532_20370"/>
<dbReference type="GO" id="GO:0097367">
    <property type="term" value="F:carbohydrate derivative binding"/>
    <property type="evidence" value="ECO:0007669"/>
    <property type="project" value="InterPro"/>
</dbReference>
<comment type="pathway">
    <text evidence="1 8">Carbohydrate degradation; glycolysis; D-glyceraldehyde 3-phosphate and glycerone phosphate from D-glucose: step 2/4.</text>
</comment>
<dbReference type="PRINTS" id="PR00662">
    <property type="entry name" value="G6PISOMERASE"/>
</dbReference>
<comment type="similarity">
    <text evidence="2 8">Belongs to the GPI family.</text>
</comment>
<keyword evidence="5 8" id="KW-0324">Glycolysis</keyword>
<proteinExistence type="inferred from homology"/>
<dbReference type="UniPathway" id="UPA00109">
    <property type="reaction ID" value="UER00181"/>
</dbReference>
<evidence type="ECO:0000256" key="1">
    <source>
        <dbReference type="ARBA" id="ARBA00004926"/>
    </source>
</evidence>
<dbReference type="Pfam" id="PF00342">
    <property type="entry name" value="PGI"/>
    <property type="match status" value="1"/>
</dbReference>
<dbReference type="InterPro" id="IPR035476">
    <property type="entry name" value="SIS_PGI_1"/>
</dbReference>
<evidence type="ECO:0000256" key="4">
    <source>
        <dbReference type="ARBA" id="ARBA00022432"/>
    </source>
</evidence>
<keyword evidence="4 8" id="KW-0312">Gluconeogenesis</keyword>
<name>A0A7S8C7K5_9HYPH</name>
<evidence type="ECO:0000256" key="2">
    <source>
        <dbReference type="ARBA" id="ARBA00006604"/>
    </source>
</evidence>
<dbReference type="Proteomes" id="UP000593594">
    <property type="component" value="Chromosome"/>
</dbReference>
<dbReference type="InterPro" id="IPR001672">
    <property type="entry name" value="G6P_Isomerase"/>
</dbReference>
<dbReference type="AlphaFoldDB" id="A0A7S8C7K5"/>
<dbReference type="InterPro" id="IPR018189">
    <property type="entry name" value="Phosphoglucose_isomerase_CS"/>
</dbReference>
<evidence type="ECO:0000313" key="11">
    <source>
        <dbReference type="Proteomes" id="UP000593594"/>
    </source>
</evidence>
<gene>
    <name evidence="10" type="ORF">HW532_20370</name>
</gene>
<dbReference type="InterPro" id="IPR046348">
    <property type="entry name" value="SIS_dom_sf"/>
</dbReference>
<dbReference type="EMBL" id="CP058214">
    <property type="protein sequence ID" value="QPC44846.1"/>
    <property type="molecule type" value="Genomic_DNA"/>
</dbReference>
<dbReference type="EC" id="5.3.1.9" evidence="3 8"/>
<keyword evidence="11" id="KW-1185">Reference proteome</keyword>
<sequence>MTYAQDISRCLEETIGSGGIGRDALDAALEKTGPVLDGLRARHEDGTLPLLRLPGRSDDLETCRQAVETLLRGARDVVVFGTGGSSLGGQALVQLAGWRTPGPAALPGAEERYLHFFDNLDGPSLQAALKRFDLKTTRFIVISKSGNTPETLVQTLAALEALKAAGLEWNLAQHLLAVTEPGDGERNALRRLMTYHDVPVLEHDPKIGGRYSVLSAVGVLPALVAGLDVEALRMGAADVLAPILEGHPPGNVAPAVGAAVNLALAEERDVNAVVMMPYADRLRLFSSWFVQLWAESLGKNGGGSLPVAAAGPVDQHSILQLFLDGPADKLFNIVSWPSAGEGPRVPAELRNDSLVGYLAGRAVGDLTDCQQRATAETLARRGRPVRVIALERLDERSLGALLMHFMLETIIMGGLMGVDPFDQPAVEESKVLTREYLAMM</sequence>
<feature type="domain" description="SIS" evidence="9">
    <location>
        <begin position="66"/>
        <end position="242"/>
    </location>
</feature>
<dbReference type="InterPro" id="IPR035482">
    <property type="entry name" value="SIS_PGI_2"/>
</dbReference>
<dbReference type="GO" id="GO:0005829">
    <property type="term" value="C:cytosol"/>
    <property type="evidence" value="ECO:0007669"/>
    <property type="project" value="TreeGrafter"/>
</dbReference>